<feature type="transmembrane region" description="Helical" evidence="1">
    <location>
        <begin position="109"/>
        <end position="129"/>
    </location>
</feature>
<sequence length="163" mass="19350">MDIYCKSPYCDKAMERLSPEFILFLHNNLEKSPKNCVLELRFHLPINIKDRNLEAEVIKSIQDHYLAEINNSLKILNQSYKHIVKYAIVASLLIFLGFLLQLYQEKTLFVFTLCEIINIAAWVFLWEAIHTFCFKNKKSTSDLKKYKIIYSSNIIFEYRTKNK</sequence>
<reference evidence="2 3" key="1">
    <citation type="journal article" date="2024" name="Int. J. Syst. Evol. Microbiol.">
        <title>Clostridium omnivorum sp. nov., isolated from anoxic soil under the treatment of reductive soil disinfestation.</title>
        <authorList>
            <person name="Ueki A."/>
            <person name="Tonouchi A."/>
            <person name="Kaku N."/>
            <person name="Honma S."/>
            <person name="Ueki K."/>
        </authorList>
    </citation>
    <scope>NUCLEOTIDE SEQUENCE [LARGE SCALE GENOMIC DNA]</scope>
    <source>
        <strain evidence="2 3">E14</strain>
    </source>
</reference>
<comment type="caution">
    <text evidence="2">The sequence shown here is derived from an EMBL/GenBank/DDBJ whole genome shotgun (WGS) entry which is preliminary data.</text>
</comment>
<evidence type="ECO:0000313" key="2">
    <source>
        <dbReference type="EMBL" id="GLC30652.1"/>
    </source>
</evidence>
<keyword evidence="1" id="KW-0812">Transmembrane</keyword>
<dbReference type="Proteomes" id="UP001208567">
    <property type="component" value="Unassembled WGS sequence"/>
</dbReference>
<dbReference type="EMBL" id="BRXR01000001">
    <property type="protein sequence ID" value="GLC30652.1"/>
    <property type="molecule type" value="Genomic_DNA"/>
</dbReference>
<organism evidence="2 3">
    <name type="scientific">Clostridium omnivorum</name>
    <dbReference type="NCBI Taxonomy" id="1604902"/>
    <lineage>
        <taxon>Bacteria</taxon>
        <taxon>Bacillati</taxon>
        <taxon>Bacillota</taxon>
        <taxon>Clostridia</taxon>
        <taxon>Eubacteriales</taxon>
        <taxon>Clostridiaceae</taxon>
        <taxon>Clostridium</taxon>
    </lineage>
</organism>
<keyword evidence="1" id="KW-0472">Membrane</keyword>
<accession>A0ABQ5N626</accession>
<keyword evidence="3" id="KW-1185">Reference proteome</keyword>
<name>A0ABQ5N626_9CLOT</name>
<evidence type="ECO:0000313" key="3">
    <source>
        <dbReference type="Proteomes" id="UP001208567"/>
    </source>
</evidence>
<keyword evidence="1" id="KW-1133">Transmembrane helix</keyword>
<protein>
    <submittedName>
        <fullName evidence="2">Uncharacterized protein</fullName>
    </submittedName>
</protein>
<proteinExistence type="predicted"/>
<feature type="transmembrane region" description="Helical" evidence="1">
    <location>
        <begin position="83"/>
        <end position="103"/>
    </location>
</feature>
<gene>
    <name evidence="2" type="ORF">bsdE14_20620</name>
</gene>
<evidence type="ECO:0000256" key="1">
    <source>
        <dbReference type="SAM" id="Phobius"/>
    </source>
</evidence>